<evidence type="ECO:0000259" key="4">
    <source>
        <dbReference type="PROSITE" id="PS50883"/>
    </source>
</evidence>
<keyword evidence="7" id="KW-1185">Reference proteome</keyword>
<feature type="coiled-coil region" evidence="2">
    <location>
        <begin position="172"/>
        <end position="202"/>
    </location>
</feature>
<feature type="domain" description="EAL" evidence="4">
    <location>
        <begin position="369"/>
        <end position="618"/>
    </location>
</feature>
<keyword evidence="1" id="KW-0597">Phosphoprotein</keyword>
<dbReference type="InterPro" id="IPR001789">
    <property type="entry name" value="Sig_transdc_resp-reg_receiver"/>
</dbReference>
<dbReference type="NCBIfam" id="TIGR00254">
    <property type="entry name" value="GGDEF"/>
    <property type="match status" value="1"/>
</dbReference>
<keyword evidence="2" id="KW-0175">Coiled coil</keyword>
<dbReference type="SUPFAM" id="SSF52172">
    <property type="entry name" value="CheY-like"/>
    <property type="match status" value="1"/>
</dbReference>
<feature type="domain" description="GGDEF" evidence="5">
    <location>
        <begin position="230"/>
        <end position="360"/>
    </location>
</feature>
<dbReference type="InterPro" id="IPR035919">
    <property type="entry name" value="EAL_sf"/>
</dbReference>
<dbReference type="InterPro" id="IPR043128">
    <property type="entry name" value="Rev_trsase/Diguanyl_cyclase"/>
</dbReference>
<evidence type="ECO:0000313" key="6">
    <source>
        <dbReference type="EMBL" id="GGD05031.1"/>
    </source>
</evidence>
<dbReference type="InterPro" id="IPR000160">
    <property type="entry name" value="GGDEF_dom"/>
</dbReference>
<name>A0A916XST5_9HYPH</name>
<dbReference type="SMART" id="SM00267">
    <property type="entry name" value="GGDEF"/>
    <property type="match status" value="1"/>
</dbReference>
<dbReference type="Proteomes" id="UP000613160">
    <property type="component" value="Unassembled WGS sequence"/>
</dbReference>
<dbReference type="InterPro" id="IPR052155">
    <property type="entry name" value="Biofilm_reg_signaling"/>
</dbReference>
<feature type="modified residue" description="4-aspartylphosphate" evidence="1">
    <location>
        <position position="93"/>
    </location>
</feature>
<dbReference type="Pfam" id="PF00990">
    <property type="entry name" value="GGDEF"/>
    <property type="match status" value="1"/>
</dbReference>
<dbReference type="PANTHER" id="PTHR44757:SF2">
    <property type="entry name" value="BIOFILM ARCHITECTURE MAINTENANCE PROTEIN MBAA"/>
    <property type="match status" value="1"/>
</dbReference>
<dbReference type="Gene3D" id="3.20.20.450">
    <property type="entry name" value="EAL domain"/>
    <property type="match status" value="1"/>
</dbReference>
<dbReference type="EMBL" id="BMJJ01000001">
    <property type="protein sequence ID" value="GGD05031.1"/>
    <property type="molecule type" value="Genomic_DNA"/>
</dbReference>
<evidence type="ECO:0000259" key="3">
    <source>
        <dbReference type="PROSITE" id="PS50110"/>
    </source>
</evidence>
<dbReference type="SMART" id="SM00052">
    <property type="entry name" value="EAL"/>
    <property type="match status" value="1"/>
</dbReference>
<protein>
    <submittedName>
        <fullName evidence="6">Transcriptional regulator</fullName>
    </submittedName>
</protein>
<evidence type="ECO:0000259" key="5">
    <source>
        <dbReference type="PROSITE" id="PS50887"/>
    </source>
</evidence>
<dbReference type="Pfam" id="PF00072">
    <property type="entry name" value="Response_reg"/>
    <property type="match status" value="1"/>
</dbReference>
<dbReference type="SUPFAM" id="SSF55073">
    <property type="entry name" value="Nucleotide cyclase"/>
    <property type="match status" value="1"/>
</dbReference>
<dbReference type="AlphaFoldDB" id="A0A916XST5"/>
<sequence length="624" mass="67510">MSADKTMRRVLVADDDANVLDAYRRVLDGLTAGAGSVTSELDALSDELFGEFIVDVRDALLSDVVYCRQGEQAVRAVEEARQCGRPFAIVFLDMRMPPGIDGLETARRIRRIDPDTNIVIVTGYSDHKPAEIAAAVGRPERLFYLLKPFDGGELQQLATALATRWSADIGIAAELAGRVAELEAMNAKLTASEARAQAAARTDALTGLPNRTGFSEHFQARARSGGMGGEAFAVLYLDLDRFKDVNDSLGHEAGDALICEFARRLQATAGVDGYAARLGGDEFAVLSTDLARAVDLGERLIEACSTAYSLGETMVQTSVSVGVASAGPGQPDLVEAMRRADIALYAAKAAGRGVVCAFDPAMERDVLGAQRLSRDLALAIESDELAMHYQPLVCADGLPINGVEALLRWHHPVRGWISPLDVIEVAEKSDLIHKLGDWVFRRAFTDSRQWPDLVTAVNLSPVQFRSPTFLDRLARIVAETGADPAMFELEVTETVLITDLGEAARKLARLKEIGFRVSLDDFGSGHAGFGYLNQMPFDKLKIDRSFIENLRVKAGAEGVIHSIVGLAQALGLSITAEGVESTEQHLFLKQAGCMQMQGFLFHRPMPADALAALRNSLRLLQESA</sequence>
<reference evidence="6" key="2">
    <citation type="submission" date="2020-09" db="EMBL/GenBank/DDBJ databases">
        <authorList>
            <person name="Sun Q."/>
            <person name="Zhou Y."/>
        </authorList>
    </citation>
    <scope>NUCLEOTIDE SEQUENCE</scope>
    <source>
        <strain evidence="6">CGMCC 1.15493</strain>
    </source>
</reference>
<dbReference type="PROSITE" id="PS50883">
    <property type="entry name" value="EAL"/>
    <property type="match status" value="1"/>
</dbReference>
<dbReference type="PANTHER" id="PTHR44757">
    <property type="entry name" value="DIGUANYLATE CYCLASE DGCP"/>
    <property type="match status" value="1"/>
</dbReference>
<dbReference type="SUPFAM" id="SSF141868">
    <property type="entry name" value="EAL domain-like"/>
    <property type="match status" value="1"/>
</dbReference>
<dbReference type="CDD" id="cd01949">
    <property type="entry name" value="GGDEF"/>
    <property type="match status" value="1"/>
</dbReference>
<feature type="domain" description="Response regulatory" evidence="3">
    <location>
        <begin position="9"/>
        <end position="162"/>
    </location>
</feature>
<dbReference type="InterPro" id="IPR029787">
    <property type="entry name" value="Nucleotide_cyclase"/>
</dbReference>
<accession>A0A916XST5</accession>
<organism evidence="6 7">
    <name type="scientific">Aureimonas glaciei</name>
    <dbReference type="NCBI Taxonomy" id="1776957"/>
    <lineage>
        <taxon>Bacteria</taxon>
        <taxon>Pseudomonadati</taxon>
        <taxon>Pseudomonadota</taxon>
        <taxon>Alphaproteobacteria</taxon>
        <taxon>Hyphomicrobiales</taxon>
        <taxon>Aurantimonadaceae</taxon>
        <taxon>Aureimonas</taxon>
    </lineage>
</organism>
<dbReference type="SMART" id="SM00448">
    <property type="entry name" value="REC"/>
    <property type="match status" value="1"/>
</dbReference>
<proteinExistence type="predicted"/>
<reference evidence="6" key="1">
    <citation type="journal article" date="2014" name="Int. J. Syst. Evol. Microbiol.">
        <title>Complete genome sequence of Corynebacterium casei LMG S-19264T (=DSM 44701T), isolated from a smear-ripened cheese.</title>
        <authorList>
            <consortium name="US DOE Joint Genome Institute (JGI-PGF)"/>
            <person name="Walter F."/>
            <person name="Albersmeier A."/>
            <person name="Kalinowski J."/>
            <person name="Ruckert C."/>
        </authorList>
    </citation>
    <scope>NUCLEOTIDE SEQUENCE</scope>
    <source>
        <strain evidence="6">CGMCC 1.15493</strain>
    </source>
</reference>
<evidence type="ECO:0000256" key="2">
    <source>
        <dbReference type="SAM" id="Coils"/>
    </source>
</evidence>
<dbReference type="CDD" id="cd01948">
    <property type="entry name" value="EAL"/>
    <property type="match status" value="1"/>
</dbReference>
<dbReference type="PROSITE" id="PS50887">
    <property type="entry name" value="GGDEF"/>
    <property type="match status" value="1"/>
</dbReference>
<dbReference type="InterPro" id="IPR001633">
    <property type="entry name" value="EAL_dom"/>
</dbReference>
<gene>
    <name evidence="6" type="ORF">GCM10011335_04850</name>
</gene>
<dbReference type="PROSITE" id="PS50110">
    <property type="entry name" value="RESPONSE_REGULATORY"/>
    <property type="match status" value="1"/>
</dbReference>
<evidence type="ECO:0000313" key="7">
    <source>
        <dbReference type="Proteomes" id="UP000613160"/>
    </source>
</evidence>
<dbReference type="Gene3D" id="3.30.70.270">
    <property type="match status" value="1"/>
</dbReference>
<dbReference type="Gene3D" id="3.40.50.2300">
    <property type="match status" value="1"/>
</dbReference>
<dbReference type="Pfam" id="PF00563">
    <property type="entry name" value="EAL"/>
    <property type="match status" value="1"/>
</dbReference>
<dbReference type="GO" id="GO:0000160">
    <property type="term" value="P:phosphorelay signal transduction system"/>
    <property type="evidence" value="ECO:0007669"/>
    <property type="project" value="InterPro"/>
</dbReference>
<evidence type="ECO:0000256" key="1">
    <source>
        <dbReference type="PROSITE-ProRule" id="PRU00169"/>
    </source>
</evidence>
<comment type="caution">
    <text evidence="6">The sequence shown here is derived from an EMBL/GenBank/DDBJ whole genome shotgun (WGS) entry which is preliminary data.</text>
</comment>
<dbReference type="InterPro" id="IPR011006">
    <property type="entry name" value="CheY-like_superfamily"/>
</dbReference>